<organism evidence="5 6">
    <name type="scientific">Flavihumibacter solisilvae</name>
    <dbReference type="NCBI Taxonomy" id="1349421"/>
    <lineage>
        <taxon>Bacteria</taxon>
        <taxon>Pseudomonadati</taxon>
        <taxon>Bacteroidota</taxon>
        <taxon>Chitinophagia</taxon>
        <taxon>Chitinophagales</taxon>
        <taxon>Chitinophagaceae</taxon>
        <taxon>Flavihumibacter</taxon>
    </lineage>
</organism>
<dbReference type="SMART" id="SM00345">
    <property type="entry name" value="HTH_GNTR"/>
    <property type="match status" value="1"/>
</dbReference>
<evidence type="ECO:0000313" key="5">
    <source>
        <dbReference type="EMBL" id="KIC93023.1"/>
    </source>
</evidence>
<dbReference type="InterPro" id="IPR000524">
    <property type="entry name" value="Tscrpt_reg_HTH_GntR"/>
</dbReference>
<dbReference type="PANTHER" id="PTHR43537:SF24">
    <property type="entry name" value="GLUCONATE OPERON TRANSCRIPTIONAL REPRESSOR"/>
    <property type="match status" value="1"/>
</dbReference>
<evidence type="ECO:0000256" key="2">
    <source>
        <dbReference type="ARBA" id="ARBA00023125"/>
    </source>
</evidence>
<dbReference type="CDD" id="cd07377">
    <property type="entry name" value="WHTH_GntR"/>
    <property type="match status" value="1"/>
</dbReference>
<dbReference type="Gene3D" id="1.10.10.10">
    <property type="entry name" value="Winged helix-like DNA-binding domain superfamily/Winged helix DNA-binding domain"/>
    <property type="match status" value="1"/>
</dbReference>
<dbReference type="SMART" id="SM00895">
    <property type="entry name" value="FCD"/>
    <property type="match status" value="1"/>
</dbReference>
<dbReference type="Pfam" id="PF00392">
    <property type="entry name" value="GntR"/>
    <property type="match status" value="1"/>
</dbReference>
<feature type="domain" description="HTH gntR-type" evidence="4">
    <location>
        <begin position="16"/>
        <end position="84"/>
    </location>
</feature>
<keyword evidence="3" id="KW-0804">Transcription</keyword>
<dbReference type="Gene3D" id="1.20.120.530">
    <property type="entry name" value="GntR ligand-binding domain-like"/>
    <property type="match status" value="1"/>
</dbReference>
<accession>A0A0C1LBZ4</accession>
<dbReference type="InterPro" id="IPR008920">
    <property type="entry name" value="TF_FadR/GntR_C"/>
</dbReference>
<dbReference type="PRINTS" id="PR00035">
    <property type="entry name" value="HTHGNTR"/>
</dbReference>
<dbReference type="Pfam" id="PF07729">
    <property type="entry name" value="FCD"/>
    <property type="match status" value="1"/>
</dbReference>
<evidence type="ECO:0000259" key="4">
    <source>
        <dbReference type="PROSITE" id="PS50949"/>
    </source>
</evidence>
<evidence type="ECO:0000313" key="6">
    <source>
        <dbReference type="Proteomes" id="UP000031408"/>
    </source>
</evidence>
<dbReference type="OrthoDB" id="1040417at2"/>
<dbReference type="InterPro" id="IPR011711">
    <property type="entry name" value="GntR_C"/>
</dbReference>
<dbReference type="PROSITE" id="PS50949">
    <property type="entry name" value="HTH_GNTR"/>
    <property type="match status" value="1"/>
</dbReference>
<dbReference type="PANTHER" id="PTHR43537">
    <property type="entry name" value="TRANSCRIPTIONAL REGULATOR, GNTR FAMILY"/>
    <property type="match status" value="1"/>
</dbReference>
<reference evidence="5 6" key="1">
    <citation type="submission" date="2014-11" db="EMBL/GenBank/DDBJ databases">
        <title>Genome sequence of Flavihumibacter solisilvae 3-3.</title>
        <authorList>
            <person name="Zhou G."/>
            <person name="Li M."/>
            <person name="Wang G."/>
        </authorList>
    </citation>
    <scope>NUCLEOTIDE SEQUENCE [LARGE SCALE GENOMIC DNA]</scope>
    <source>
        <strain evidence="5 6">3-3</strain>
    </source>
</reference>
<keyword evidence="1" id="KW-0805">Transcription regulation</keyword>
<name>A0A0C1LBZ4_9BACT</name>
<protein>
    <submittedName>
        <fullName evidence="5">GntR family transcriptional regulator</fullName>
    </submittedName>
</protein>
<dbReference type="GO" id="GO:0003677">
    <property type="term" value="F:DNA binding"/>
    <property type="evidence" value="ECO:0007669"/>
    <property type="project" value="UniProtKB-KW"/>
</dbReference>
<keyword evidence="6" id="KW-1185">Reference proteome</keyword>
<evidence type="ECO:0000256" key="1">
    <source>
        <dbReference type="ARBA" id="ARBA00023015"/>
    </source>
</evidence>
<dbReference type="InterPro" id="IPR036388">
    <property type="entry name" value="WH-like_DNA-bd_sf"/>
</dbReference>
<proteinExistence type="predicted"/>
<dbReference type="SUPFAM" id="SSF48008">
    <property type="entry name" value="GntR ligand-binding domain-like"/>
    <property type="match status" value="1"/>
</dbReference>
<dbReference type="AlphaFoldDB" id="A0A0C1LBZ4"/>
<evidence type="ECO:0000256" key="3">
    <source>
        <dbReference type="ARBA" id="ARBA00023163"/>
    </source>
</evidence>
<dbReference type="STRING" id="1349421.OI18_19945"/>
<gene>
    <name evidence="5" type="ORF">OI18_19945</name>
</gene>
<dbReference type="SUPFAM" id="SSF46785">
    <property type="entry name" value="Winged helix' DNA-binding domain"/>
    <property type="match status" value="1"/>
</dbReference>
<comment type="caution">
    <text evidence="5">The sequence shown here is derived from an EMBL/GenBank/DDBJ whole genome shotgun (WGS) entry which is preliminary data.</text>
</comment>
<dbReference type="Proteomes" id="UP000031408">
    <property type="component" value="Unassembled WGS sequence"/>
</dbReference>
<sequence>MQENNLLDSIRPISTQTMAEVVEARLREYFRTQSFKPGDSLPTEVELAQALGVSRNVVREALSRFRMLGIVETKKKKGMTMSNPDILGAFEKVLDPLIIDDVTLQDIFELRLVLETGLADLLYIRKTDKEIEELEKIAVAEKSSNKFRVQNEIAFHGKLYEMTKNNTLKRFQTMLLPIFAYVITQEEKPIRGKVSHMDLVNILKKGTKEDFKEGMLAHLQPHFDRLQKKTPKRPAKI</sequence>
<dbReference type="GO" id="GO:0003700">
    <property type="term" value="F:DNA-binding transcription factor activity"/>
    <property type="evidence" value="ECO:0007669"/>
    <property type="project" value="InterPro"/>
</dbReference>
<dbReference type="InterPro" id="IPR036390">
    <property type="entry name" value="WH_DNA-bd_sf"/>
</dbReference>
<dbReference type="EMBL" id="JSVC01000024">
    <property type="protein sequence ID" value="KIC93023.1"/>
    <property type="molecule type" value="Genomic_DNA"/>
</dbReference>
<keyword evidence="2" id="KW-0238">DNA-binding</keyword>
<dbReference type="RefSeq" id="WP_039143124.1">
    <property type="nucleotide sequence ID" value="NZ_JSVC01000024.1"/>
</dbReference>